<dbReference type="GO" id="GO:0006526">
    <property type="term" value="P:L-arginine biosynthetic process"/>
    <property type="evidence" value="ECO:0007669"/>
    <property type="project" value="UniProtKB-UniRule"/>
</dbReference>
<dbReference type="Gene3D" id="3.40.640.10">
    <property type="entry name" value="Type I PLP-dependent aspartate aminotransferase-like (Major domain)"/>
    <property type="match status" value="1"/>
</dbReference>
<dbReference type="NCBIfam" id="NF002874">
    <property type="entry name" value="PRK03244.1"/>
    <property type="match status" value="1"/>
</dbReference>
<comment type="subcellular location">
    <subcellularLocation>
        <location evidence="7">Cytoplasm</location>
    </subcellularLocation>
</comment>
<feature type="binding site" evidence="7">
    <location>
        <begin position="217"/>
        <end position="220"/>
    </location>
    <ligand>
        <name>pyridoxal 5'-phosphate</name>
        <dbReference type="ChEBI" id="CHEBI:597326"/>
    </ligand>
</feature>
<evidence type="ECO:0000256" key="6">
    <source>
        <dbReference type="ARBA" id="ARBA00052998"/>
    </source>
</evidence>
<dbReference type="NCBIfam" id="TIGR00707">
    <property type="entry name" value="argD"/>
    <property type="match status" value="1"/>
</dbReference>
<dbReference type="UniPathway" id="UPA00068">
    <property type="reaction ID" value="UER00109"/>
</dbReference>
<dbReference type="GO" id="GO:0005737">
    <property type="term" value="C:cytoplasm"/>
    <property type="evidence" value="ECO:0007669"/>
    <property type="project" value="UniProtKB-SubCell"/>
</dbReference>
<dbReference type="NCBIfam" id="NF002325">
    <property type="entry name" value="PRK01278.1"/>
    <property type="match status" value="1"/>
</dbReference>
<dbReference type="GO" id="GO:0003992">
    <property type="term" value="F:N2-acetyl-L-ornithine:2-oxoglutarate 5-aminotransferase activity"/>
    <property type="evidence" value="ECO:0007669"/>
    <property type="project" value="UniProtKB-UniRule"/>
</dbReference>
<comment type="similarity">
    <text evidence="7">Belongs to the class-III pyridoxal-phosphate-dependent aminotransferase family. ArgD subfamily.</text>
</comment>
<feature type="binding site" evidence="7">
    <location>
        <position position="275"/>
    </location>
    <ligand>
        <name>pyridoxal 5'-phosphate</name>
        <dbReference type="ChEBI" id="CHEBI:597326"/>
    </ligand>
</feature>
<dbReference type="FunFam" id="3.40.640.10:FF:000004">
    <property type="entry name" value="Acetylornithine aminotransferase"/>
    <property type="match status" value="1"/>
</dbReference>
<comment type="catalytic activity">
    <reaction evidence="6">
        <text>taurine + pyruvate = sulfoacetaldehyde + L-alanine</text>
        <dbReference type="Rhea" id="RHEA:10420"/>
        <dbReference type="ChEBI" id="CHEBI:15361"/>
        <dbReference type="ChEBI" id="CHEBI:57972"/>
        <dbReference type="ChEBI" id="CHEBI:58246"/>
        <dbReference type="ChEBI" id="CHEBI:507393"/>
        <dbReference type="EC" id="2.6.1.77"/>
    </reaction>
    <physiologicalReaction direction="left-to-right" evidence="6">
        <dbReference type="Rhea" id="RHEA:10421"/>
    </physiologicalReaction>
</comment>
<comment type="caution">
    <text evidence="8">The sequence shown here is derived from an EMBL/GenBank/DDBJ whole genome shotgun (WGS) entry which is preliminary data.</text>
</comment>
<evidence type="ECO:0000256" key="4">
    <source>
        <dbReference type="ARBA" id="ARBA00022898"/>
    </source>
</evidence>
<reference evidence="8" key="1">
    <citation type="journal article" date="2020" name="mSystems">
        <title>Genome- and Community-Level Interaction Insights into Carbon Utilization and Element Cycling Functions of Hydrothermarchaeota in Hydrothermal Sediment.</title>
        <authorList>
            <person name="Zhou Z."/>
            <person name="Liu Y."/>
            <person name="Xu W."/>
            <person name="Pan J."/>
            <person name="Luo Z.H."/>
            <person name="Li M."/>
        </authorList>
    </citation>
    <scope>NUCLEOTIDE SEQUENCE [LARGE SCALE GENOMIC DNA]</scope>
    <source>
        <strain evidence="8">SpSt-456</strain>
    </source>
</reference>
<dbReference type="SUPFAM" id="SSF53383">
    <property type="entry name" value="PLP-dependent transferases"/>
    <property type="match status" value="1"/>
</dbReference>
<evidence type="ECO:0000256" key="7">
    <source>
        <dbReference type="HAMAP-Rule" id="MF_01107"/>
    </source>
</evidence>
<protein>
    <recommendedName>
        <fullName evidence="7">Acetylornithine aminotransferase</fullName>
        <shortName evidence="7">ACOAT</shortName>
        <ecNumber evidence="7">2.6.1.11</ecNumber>
    </recommendedName>
</protein>
<comment type="subunit">
    <text evidence="7">Homodimer.</text>
</comment>
<dbReference type="PANTHER" id="PTHR11986">
    <property type="entry name" value="AMINOTRANSFERASE CLASS III"/>
    <property type="match status" value="1"/>
</dbReference>
<dbReference type="EMBL" id="DSTK01000035">
    <property type="protein sequence ID" value="HFK97963.1"/>
    <property type="molecule type" value="Genomic_DNA"/>
</dbReference>
<dbReference type="InterPro" id="IPR005814">
    <property type="entry name" value="Aminotrans_3"/>
</dbReference>
<feature type="binding site" evidence="7">
    <location>
        <position position="274"/>
    </location>
    <ligand>
        <name>N(2)-acetyl-L-ornithine</name>
        <dbReference type="ChEBI" id="CHEBI:57805"/>
    </ligand>
</feature>
<dbReference type="InterPro" id="IPR015422">
    <property type="entry name" value="PyrdxlP-dep_Trfase_small"/>
</dbReference>
<dbReference type="InterPro" id="IPR004636">
    <property type="entry name" value="AcOrn/SuccOrn_fam"/>
</dbReference>
<evidence type="ECO:0000256" key="1">
    <source>
        <dbReference type="ARBA" id="ARBA00022576"/>
    </source>
</evidence>
<dbReference type="PROSITE" id="PS00600">
    <property type="entry name" value="AA_TRANSFER_CLASS_3"/>
    <property type="match status" value="1"/>
</dbReference>
<feature type="modified residue" description="N6-(pyridoxal phosphate)lysine" evidence="7">
    <location>
        <position position="246"/>
    </location>
</feature>
<dbReference type="HAMAP" id="MF_01107">
    <property type="entry name" value="ArgD_aminotrans_3"/>
    <property type="match status" value="1"/>
</dbReference>
<dbReference type="EC" id="2.6.1.11" evidence="7"/>
<proteinExistence type="inferred from homology"/>
<dbReference type="InterPro" id="IPR015421">
    <property type="entry name" value="PyrdxlP-dep_Trfase_major"/>
</dbReference>
<keyword evidence="7" id="KW-0055">Arginine biosynthesis</keyword>
<dbReference type="GO" id="GO:0042802">
    <property type="term" value="F:identical protein binding"/>
    <property type="evidence" value="ECO:0007669"/>
    <property type="project" value="TreeGrafter"/>
</dbReference>
<evidence type="ECO:0000313" key="8">
    <source>
        <dbReference type="EMBL" id="HFK97963.1"/>
    </source>
</evidence>
<feature type="binding site" evidence="7">
    <location>
        <position position="135"/>
    </location>
    <ligand>
        <name>N(2)-acetyl-L-ornithine</name>
        <dbReference type="ChEBI" id="CHEBI:57805"/>
    </ligand>
</feature>
<organism evidence="8">
    <name type="scientific">Desulfacinum infernum</name>
    <dbReference type="NCBI Taxonomy" id="35837"/>
    <lineage>
        <taxon>Bacteria</taxon>
        <taxon>Pseudomonadati</taxon>
        <taxon>Thermodesulfobacteriota</taxon>
        <taxon>Syntrophobacteria</taxon>
        <taxon>Syntrophobacterales</taxon>
        <taxon>Syntrophobacteraceae</taxon>
        <taxon>Desulfacinum</taxon>
    </lineage>
</organism>
<evidence type="ECO:0000256" key="3">
    <source>
        <dbReference type="ARBA" id="ARBA00022679"/>
    </source>
</evidence>
<keyword evidence="7" id="KW-0963">Cytoplasm</keyword>
<name>A0A832A1S0_9BACT</name>
<dbReference type="GO" id="GO:0030170">
    <property type="term" value="F:pyridoxal phosphate binding"/>
    <property type="evidence" value="ECO:0007669"/>
    <property type="project" value="InterPro"/>
</dbReference>
<dbReference type="Pfam" id="PF00202">
    <property type="entry name" value="Aminotran_3"/>
    <property type="match status" value="1"/>
</dbReference>
<keyword evidence="5" id="KW-0670">Pyruvate</keyword>
<keyword evidence="4 7" id="KW-0663">Pyridoxal phosphate</keyword>
<evidence type="ECO:0000256" key="2">
    <source>
        <dbReference type="ARBA" id="ARBA00022605"/>
    </source>
</evidence>
<dbReference type="InterPro" id="IPR049704">
    <property type="entry name" value="Aminotrans_3_PPA_site"/>
</dbReference>
<sequence>MDLCEQVVCSTYARYPVVLERGRGCRLWDADGKEYLDFVAGIAVCNLGHCHPEVADVICRQAQTLVHVSNLFYTRPQVELAAALQRLSFADRVFFANSGAEANEAAIKLARKYSRDKYGPGRFHVITMEDSFHGRTLATLSATAQEKVHKGFEPLVEGFHFVPYNDIDAVRRAMTHHVCAVLVEPIQGEGGVRLGDPDYFRELRALCTERDVLLIFDEVQVGMGRTGTLFAYEQLGVSPDVMTLAKALGNGLPIGAMLATEAAARAFTPGSHASTFGGTPLVTAAAAKVLELIARDAFLASVRDKGQYFLEKLEGLRARHPDKVRDVRGRGLMVGMELAGPGKAVVDGCLEKGFLINCTHETVLRFVPPLIIEKDDIDRLVTALDAVLKEWAP</sequence>
<evidence type="ECO:0000256" key="5">
    <source>
        <dbReference type="ARBA" id="ARBA00023317"/>
    </source>
</evidence>
<feature type="binding site" evidence="7">
    <location>
        <position position="132"/>
    </location>
    <ligand>
        <name>pyridoxal 5'-phosphate</name>
        <dbReference type="ChEBI" id="CHEBI:597326"/>
    </ligand>
</feature>
<feature type="binding site" evidence="7">
    <location>
        <begin position="99"/>
        <end position="100"/>
    </location>
    <ligand>
        <name>pyridoxal 5'-phosphate</name>
        <dbReference type="ChEBI" id="CHEBI:597326"/>
    </ligand>
</feature>
<keyword evidence="2 7" id="KW-0028">Amino-acid biosynthesis</keyword>
<dbReference type="InterPro" id="IPR050103">
    <property type="entry name" value="Class-III_PLP-dep_AT"/>
</dbReference>
<comment type="miscellaneous">
    <text evidence="7">May also have succinyldiaminopimelate aminotransferase activity, thus carrying out the corresponding step in lysine biosynthesis.</text>
</comment>
<accession>A0A832A1S0</accession>
<gene>
    <name evidence="7" type="primary">argD</name>
    <name evidence="8" type="ORF">ENS06_11675</name>
</gene>
<dbReference type="Gene3D" id="3.90.1150.10">
    <property type="entry name" value="Aspartate Aminotransferase, domain 1"/>
    <property type="match status" value="1"/>
</dbReference>
<dbReference type="CDD" id="cd00610">
    <property type="entry name" value="OAT_like"/>
    <property type="match status" value="1"/>
</dbReference>
<keyword evidence="1 7" id="KW-0032">Aminotransferase</keyword>
<comment type="catalytic activity">
    <reaction evidence="7">
        <text>N(2)-acetyl-L-ornithine + 2-oxoglutarate = N-acetyl-L-glutamate 5-semialdehyde + L-glutamate</text>
        <dbReference type="Rhea" id="RHEA:18049"/>
        <dbReference type="ChEBI" id="CHEBI:16810"/>
        <dbReference type="ChEBI" id="CHEBI:29123"/>
        <dbReference type="ChEBI" id="CHEBI:29985"/>
        <dbReference type="ChEBI" id="CHEBI:57805"/>
        <dbReference type="EC" id="2.6.1.11"/>
    </reaction>
</comment>
<comment type="pathway">
    <text evidence="7">Amino-acid biosynthesis; L-arginine biosynthesis; N(2)-acetyl-L-ornithine from L-glutamate: step 4/4.</text>
</comment>
<keyword evidence="3 7" id="KW-0808">Transferase</keyword>
<dbReference type="AlphaFoldDB" id="A0A832A1S0"/>
<dbReference type="PIRSF" id="PIRSF000521">
    <property type="entry name" value="Transaminase_4ab_Lys_Orn"/>
    <property type="match status" value="1"/>
</dbReference>
<dbReference type="InterPro" id="IPR015424">
    <property type="entry name" value="PyrdxlP-dep_Trfase"/>
</dbReference>
<dbReference type="GO" id="GO:0031299">
    <property type="term" value="F:taurine-pyruvate aminotransferase activity"/>
    <property type="evidence" value="ECO:0007669"/>
    <property type="project" value="UniProtKB-EC"/>
</dbReference>
<comment type="cofactor">
    <cofactor evidence="7">
        <name>pyridoxal 5'-phosphate</name>
        <dbReference type="ChEBI" id="CHEBI:597326"/>
    </cofactor>
    <text evidence="7">Binds 1 pyridoxal phosphate per subunit.</text>
</comment>
<dbReference type="PANTHER" id="PTHR11986:SF79">
    <property type="entry name" value="ACETYLORNITHINE AMINOTRANSFERASE, MITOCHONDRIAL"/>
    <property type="match status" value="1"/>
</dbReference>